<evidence type="ECO:0000256" key="1">
    <source>
        <dbReference type="SAM" id="SignalP"/>
    </source>
</evidence>
<dbReference type="Proteomes" id="UP000273022">
    <property type="component" value="Unassembled WGS sequence"/>
</dbReference>
<keyword evidence="3" id="KW-1185">Reference proteome</keyword>
<evidence type="ECO:0000313" key="2">
    <source>
        <dbReference type="EMBL" id="RJY16910.1"/>
    </source>
</evidence>
<dbReference type="RefSeq" id="WP_121853265.1">
    <property type="nucleotide sequence ID" value="NZ_CP037952.1"/>
</dbReference>
<evidence type="ECO:0000313" key="3">
    <source>
        <dbReference type="Proteomes" id="UP000273022"/>
    </source>
</evidence>
<accession>A0A3A6TYM7</accession>
<protein>
    <submittedName>
        <fullName evidence="2">Uncharacterized protein</fullName>
    </submittedName>
</protein>
<keyword evidence="1" id="KW-0732">Signal</keyword>
<feature type="chain" id="PRO_5017277655" evidence="1">
    <location>
        <begin position="22"/>
        <end position="255"/>
    </location>
</feature>
<dbReference type="EMBL" id="QYYH01000044">
    <property type="protein sequence ID" value="RJY16910.1"/>
    <property type="molecule type" value="Genomic_DNA"/>
</dbReference>
<feature type="signal peptide" evidence="1">
    <location>
        <begin position="1"/>
        <end position="21"/>
    </location>
</feature>
<name>A0A3A6TYM7_9GAMM</name>
<dbReference type="AlphaFoldDB" id="A0A3A6TYM7"/>
<comment type="caution">
    <text evidence="2">The sequence shown here is derived from an EMBL/GenBank/DDBJ whole genome shotgun (WGS) entry which is preliminary data.</text>
</comment>
<sequence>MKRFRLIFTIVLMLVVYDAVAEDVLHCPENIACTIKDGKKYCHFISSDANAFKIGVTLAGKDTYDGEYLLSFSRVVLGANFGYVKDKKHYTPLQCFYNLPVESKSSMLVSVYADHLFYPENLTFWEGVSECSSSNLDCNFEYAKSKGFRVYSREQNRALINRIDVQNKSVGDWVQGKVFLKNTTKSLIHSIQIVADPKLNIEYSKSCESLVPEDDCEVDYHFEYTSKMTGWSKILFLGVGESEEKYINNMDFFVY</sequence>
<gene>
    <name evidence="2" type="ORF">D5R81_08700</name>
</gene>
<reference evidence="2 3" key="1">
    <citation type="submission" date="2018-09" db="EMBL/GenBank/DDBJ databases">
        <title>Phylogeny of the Shewanellaceae, and recommendation for two new genera, Pseudoshewanella and Parashewanella.</title>
        <authorList>
            <person name="Wang G."/>
        </authorList>
    </citation>
    <scope>NUCLEOTIDE SEQUENCE [LARGE SCALE GENOMIC DNA]</scope>
    <source>
        <strain evidence="2 3">KCTC 22492</strain>
    </source>
</reference>
<proteinExistence type="predicted"/>
<organism evidence="2 3">
    <name type="scientific">Parashewanella spongiae</name>
    <dbReference type="NCBI Taxonomy" id="342950"/>
    <lineage>
        <taxon>Bacteria</taxon>
        <taxon>Pseudomonadati</taxon>
        <taxon>Pseudomonadota</taxon>
        <taxon>Gammaproteobacteria</taxon>
        <taxon>Alteromonadales</taxon>
        <taxon>Shewanellaceae</taxon>
        <taxon>Parashewanella</taxon>
    </lineage>
</organism>